<accession>A0A8A4TLS1</accession>
<reference evidence="1" key="1">
    <citation type="submission" date="2021-03" db="EMBL/GenBank/DDBJ databases">
        <title>Acanthopleuribacteraceae sp. M133.</title>
        <authorList>
            <person name="Wang G."/>
        </authorList>
    </citation>
    <scope>NUCLEOTIDE SEQUENCE</scope>
    <source>
        <strain evidence="1">M133</strain>
    </source>
</reference>
<dbReference type="EMBL" id="CP071793">
    <property type="protein sequence ID" value="QTD50906.1"/>
    <property type="molecule type" value="Genomic_DNA"/>
</dbReference>
<dbReference type="Proteomes" id="UP000663929">
    <property type="component" value="Chromosome"/>
</dbReference>
<gene>
    <name evidence="1" type="ORF">J3U87_00425</name>
</gene>
<organism evidence="1 2">
    <name type="scientific">Sulfidibacter corallicola</name>
    <dbReference type="NCBI Taxonomy" id="2818388"/>
    <lineage>
        <taxon>Bacteria</taxon>
        <taxon>Pseudomonadati</taxon>
        <taxon>Acidobacteriota</taxon>
        <taxon>Holophagae</taxon>
        <taxon>Acanthopleuribacterales</taxon>
        <taxon>Acanthopleuribacteraceae</taxon>
        <taxon>Sulfidibacter</taxon>
    </lineage>
</organism>
<sequence>MRIEGNSLSLSQYIQQPASTIENRDPGRIQDGDSFSFSEEAYQALENQGSAFTVTETLEAGGDPPGDPVNDNP</sequence>
<dbReference type="AlphaFoldDB" id="A0A8A4TLS1"/>
<dbReference type="RefSeq" id="WP_237381046.1">
    <property type="nucleotide sequence ID" value="NZ_CP071793.1"/>
</dbReference>
<protein>
    <submittedName>
        <fullName evidence="1">Uncharacterized protein</fullName>
    </submittedName>
</protein>
<dbReference type="KEGG" id="scor:J3U87_00425"/>
<proteinExistence type="predicted"/>
<keyword evidence="2" id="KW-1185">Reference proteome</keyword>
<evidence type="ECO:0000313" key="2">
    <source>
        <dbReference type="Proteomes" id="UP000663929"/>
    </source>
</evidence>
<evidence type="ECO:0000313" key="1">
    <source>
        <dbReference type="EMBL" id="QTD50906.1"/>
    </source>
</evidence>
<name>A0A8A4TLS1_SULCO</name>